<accession>A0AAN8SD94</accession>
<dbReference type="AlphaFoldDB" id="A0AAN8SD94"/>
<reference evidence="2 3" key="1">
    <citation type="submission" date="2023-10" db="EMBL/GenBank/DDBJ databases">
        <title>Genomes of two closely related lineages of the louse Polyplax serrata with different host specificities.</title>
        <authorList>
            <person name="Martinu J."/>
            <person name="Tarabai H."/>
            <person name="Stefka J."/>
            <person name="Hypsa V."/>
        </authorList>
    </citation>
    <scope>NUCLEOTIDE SEQUENCE [LARGE SCALE GENOMIC DNA]</scope>
    <source>
        <strain evidence="2">HR10_N</strain>
    </source>
</reference>
<name>A0AAN8SD94_POLSC</name>
<dbReference type="EMBL" id="JAWJWE010000002">
    <property type="protein sequence ID" value="KAK6642980.1"/>
    <property type="molecule type" value="Genomic_DNA"/>
</dbReference>
<gene>
    <name evidence="2" type="ORF">RUM43_004483</name>
</gene>
<sequence length="75" mass="8845">MEKHIGFYASTPENSLERKKEKRFEFLREVTLNEKDMGQHSEKKVKSSGTKSQKSETEKDINNTYIPWSKVADYM</sequence>
<proteinExistence type="predicted"/>
<dbReference type="Proteomes" id="UP001372834">
    <property type="component" value="Unassembled WGS sequence"/>
</dbReference>
<evidence type="ECO:0000313" key="3">
    <source>
        <dbReference type="Proteomes" id="UP001372834"/>
    </source>
</evidence>
<comment type="caution">
    <text evidence="2">The sequence shown here is derived from an EMBL/GenBank/DDBJ whole genome shotgun (WGS) entry which is preliminary data.</text>
</comment>
<feature type="region of interest" description="Disordered" evidence="1">
    <location>
        <begin position="33"/>
        <end position="61"/>
    </location>
</feature>
<feature type="compositionally biased region" description="Basic and acidic residues" evidence="1">
    <location>
        <begin position="33"/>
        <end position="45"/>
    </location>
</feature>
<protein>
    <submittedName>
        <fullName evidence="2">Uncharacterized protein</fullName>
    </submittedName>
</protein>
<organism evidence="2 3">
    <name type="scientific">Polyplax serrata</name>
    <name type="common">Common mouse louse</name>
    <dbReference type="NCBI Taxonomy" id="468196"/>
    <lineage>
        <taxon>Eukaryota</taxon>
        <taxon>Metazoa</taxon>
        <taxon>Ecdysozoa</taxon>
        <taxon>Arthropoda</taxon>
        <taxon>Hexapoda</taxon>
        <taxon>Insecta</taxon>
        <taxon>Pterygota</taxon>
        <taxon>Neoptera</taxon>
        <taxon>Paraneoptera</taxon>
        <taxon>Psocodea</taxon>
        <taxon>Troctomorpha</taxon>
        <taxon>Phthiraptera</taxon>
        <taxon>Anoplura</taxon>
        <taxon>Polyplacidae</taxon>
        <taxon>Polyplax</taxon>
    </lineage>
</organism>
<evidence type="ECO:0000256" key="1">
    <source>
        <dbReference type="SAM" id="MobiDB-lite"/>
    </source>
</evidence>
<evidence type="ECO:0000313" key="2">
    <source>
        <dbReference type="EMBL" id="KAK6642980.1"/>
    </source>
</evidence>